<proteinExistence type="predicted"/>
<evidence type="ECO:0000313" key="1">
    <source>
        <dbReference type="EMBL" id="KAG5636555.1"/>
    </source>
</evidence>
<organism evidence="1 2">
    <name type="scientific">Sphagnurus paluster</name>
    <dbReference type="NCBI Taxonomy" id="117069"/>
    <lineage>
        <taxon>Eukaryota</taxon>
        <taxon>Fungi</taxon>
        <taxon>Dikarya</taxon>
        <taxon>Basidiomycota</taxon>
        <taxon>Agaricomycotina</taxon>
        <taxon>Agaricomycetes</taxon>
        <taxon>Agaricomycetidae</taxon>
        <taxon>Agaricales</taxon>
        <taxon>Tricholomatineae</taxon>
        <taxon>Lyophyllaceae</taxon>
        <taxon>Sphagnurus</taxon>
    </lineage>
</organism>
<keyword evidence="2" id="KW-1185">Reference proteome</keyword>
<protein>
    <submittedName>
        <fullName evidence="1">Uncharacterized protein</fullName>
    </submittedName>
</protein>
<reference evidence="1" key="2">
    <citation type="submission" date="2021-10" db="EMBL/GenBank/DDBJ databases">
        <title>Phylogenomics reveals ancestral predisposition of the termite-cultivated fungus Termitomyces towards a domesticated lifestyle.</title>
        <authorList>
            <person name="Auxier B."/>
            <person name="Grum-Grzhimaylo A."/>
            <person name="Cardenas M.E."/>
            <person name="Lodge J.D."/>
            <person name="Laessoe T."/>
            <person name="Pedersen O."/>
            <person name="Smith M.E."/>
            <person name="Kuyper T.W."/>
            <person name="Franco-Molano E.A."/>
            <person name="Baroni T.J."/>
            <person name="Aanen D.K."/>
        </authorList>
    </citation>
    <scope>NUCLEOTIDE SEQUENCE</scope>
    <source>
        <strain evidence="1">D49</strain>
    </source>
</reference>
<evidence type="ECO:0000313" key="2">
    <source>
        <dbReference type="Proteomes" id="UP000717328"/>
    </source>
</evidence>
<dbReference type="Proteomes" id="UP000717328">
    <property type="component" value="Unassembled WGS sequence"/>
</dbReference>
<name>A0A9P7K546_9AGAR</name>
<dbReference type="EMBL" id="JABCKI010005918">
    <property type="protein sequence ID" value="KAG5636555.1"/>
    <property type="molecule type" value="Genomic_DNA"/>
</dbReference>
<sequence length="72" mass="7974">MLIILNELGVPFSTVFCSVFANRLIIGVRLAHYGDAFASTPDFSLEFHHTDAAQEVQSDVVEFSTFNEHIGT</sequence>
<comment type="caution">
    <text evidence="1">The sequence shown here is derived from an EMBL/GenBank/DDBJ whole genome shotgun (WGS) entry which is preliminary data.</text>
</comment>
<accession>A0A9P7K546</accession>
<reference evidence="1" key="1">
    <citation type="submission" date="2021-02" db="EMBL/GenBank/DDBJ databases">
        <authorList>
            <person name="Nieuwenhuis M."/>
            <person name="Van De Peppel L.J.J."/>
        </authorList>
    </citation>
    <scope>NUCLEOTIDE SEQUENCE</scope>
    <source>
        <strain evidence="1">D49</strain>
    </source>
</reference>
<dbReference type="AlphaFoldDB" id="A0A9P7K546"/>
<gene>
    <name evidence="1" type="ORF">H0H81_007632</name>
</gene>